<dbReference type="PATRIC" id="fig|1403949.3.peg.224"/>
<gene>
    <name evidence="7" type="ORF">Q619_VDC00025G0001</name>
</gene>
<dbReference type="GO" id="GO:0046872">
    <property type="term" value="F:metal ion binding"/>
    <property type="evidence" value="ECO:0007669"/>
    <property type="project" value="InterPro"/>
</dbReference>
<dbReference type="GO" id="GO:0031419">
    <property type="term" value="F:cobalamin binding"/>
    <property type="evidence" value="ECO:0007669"/>
    <property type="project" value="UniProtKB-KW"/>
</dbReference>
<feature type="domain" description="B12-binding" evidence="6">
    <location>
        <begin position="264"/>
        <end position="391"/>
    </location>
</feature>
<organism evidence="7 8">
    <name type="scientific">Veillonella dispar DORA_11</name>
    <dbReference type="NCBI Taxonomy" id="1403949"/>
    <lineage>
        <taxon>Bacteria</taxon>
        <taxon>Bacillati</taxon>
        <taxon>Bacillota</taxon>
        <taxon>Negativicutes</taxon>
        <taxon>Veillonellales</taxon>
        <taxon>Veillonellaceae</taxon>
        <taxon>Veillonella</taxon>
    </lineage>
</organism>
<dbReference type="Proteomes" id="UP000018855">
    <property type="component" value="Unassembled WGS sequence"/>
</dbReference>
<comment type="caution">
    <text evidence="7">The sequence shown here is derived from an EMBL/GenBank/DDBJ whole genome shotgun (WGS) entry which is preliminary data.</text>
</comment>
<dbReference type="Gene3D" id="3.40.50.280">
    <property type="entry name" value="Cobalamin-binding domain"/>
    <property type="match status" value="1"/>
</dbReference>
<protein>
    <submittedName>
        <fullName evidence="7">Methylmalonyl-CoA mutase</fullName>
    </submittedName>
</protein>
<comment type="cofactor">
    <cofactor evidence="1">
        <name>adenosylcob(III)alamin</name>
        <dbReference type="ChEBI" id="CHEBI:18408"/>
    </cofactor>
</comment>
<dbReference type="PANTHER" id="PTHR48101">
    <property type="entry name" value="METHYLMALONYL-COA MUTASE, MITOCHONDRIAL-RELATED"/>
    <property type="match status" value="1"/>
</dbReference>
<dbReference type="InterPro" id="IPR036724">
    <property type="entry name" value="Cobalamin-bd_sf"/>
</dbReference>
<accession>W1VDR7</accession>
<name>W1VDR7_9FIRM</name>
<proteinExistence type="inferred from homology"/>
<sequence>DRAVHVHGRTSAFTKTVYDPYVNLLRNTTQAFSGVVGGLNSLEVSPFDQPIRKADDFSRRIARNIQVMLQTEFELRQPVDPVGGSWYVETLAAELCEKIWAEFQTIESKGGIVAALKEGYPQAQVKSVLDERFKNLAFRRDVAVGNNMYANMTEELLDPKPENQETLRQKRVAQIEEYLASAEPDAVVKAQATLEAGTTEPGALIGLIELGALQKLTIRQIRKALDAGDIASETIESIAAHRWTEQFEALRMRTENYKQRTKDNVKVFLANMGPIPQHKPRADFSTGFFEVGAFEVIKNDGHETTADAAKAARESGADVVVICSTDDTYPELVPPLAKELKETMPHVTVILAGAPPKDLEPVYREAGVDDFISVRANCYEILNTLQDKKGM</sequence>
<dbReference type="PANTHER" id="PTHR48101:SF4">
    <property type="entry name" value="METHYLMALONYL-COA MUTASE, MITOCHONDRIAL"/>
    <property type="match status" value="1"/>
</dbReference>
<dbReference type="Gene3D" id="3.20.20.240">
    <property type="entry name" value="Methylmalonyl-CoA mutase"/>
    <property type="match status" value="1"/>
</dbReference>
<keyword evidence="5" id="KW-0170">Cobalt</keyword>
<evidence type="ECO:0000256" key="1">
    <source>
        <dbReference type="ARBA" id="ARBA00001922"/>
    </source>
</evidence>
<keyword evidence="3" id="KW-0846">Cobalamin</keyword>
<dbReference type="PROSITE" id="PS51332">
    <property type="entry name" value="B12_BINDING"/>
    <property type="match status" value="1"/>
</dbReference>
<dbReference type="InterPro" id="IPR016176">
    <property type="entry name" value="Cbl-dep_enz_cat"/>
</dbReference>
<evidence type="ECO:0000256" key="3">
    <source>
        <dbReference type="ARBA" id="ARBA00022628"/>
    </source>
</evidence>
<comment type="similarity">
    <text evidence="2">Belongs to the methylmalonyl-CoA mutase family.</text>
</comment>
<dbReference type="GO" id="GO:0019678">
    <property type="term" value="P:propionate metabolic process, methylmalonyl pathway"/>
    <property type="evidence" value="ECO:0007669"/>
    <property type="project" value="TreeGrafter"/>
</dbReference>
<dbReference type="Pfam" id="PF01642">
    <property type="entry name" value="MM_CoA_mutase"/>
    <property type="match status" value="1"/>
</dbReference>
<dbReference type="InterPro" id="IPR006099">
    <property type="entry name" value="MeMalonylCoA_mutase_a/b_cat"/>
</dbReference>
<dbReference type="SUPFAM" id="SSF51703">
    <property type="entry name" value="Cobalamin (vitamin B12)-dependent enzymes"/>
    <property type="match status" value="1"/>
</dbReference>
<dbReference type="SUPFAM" id="SSF52242">
    <property type="entry name" value="Cobalamin (vitamin B12)-binding domain"/>
    <property type="match status" value="1"/>
</dbReference>
<evidence type="ECO:0000256" key="2">
    <source>
        <dbReference type="ARBA" id="ARBA00008465"/>
    </source>
</evidence>
<dbReference type="GO" id="GO:0005737">
    <property type="term" value="C:cytoplasm"/>
    <property type="evidence" value="ECO:0007669"/>
    <property type="project" value="TreeGrafter"/>
</dbReference>
<dbReference type="EMBL" id="AZMJ01000025">
    <property type="protein sequence ID" value="ETJ02159.1"/>
    <property type="molecule type" value="Genomic_DNA"/>
</dbReference>
<feature type="non-terminal residue" evidence="7">
    <location>
        <position position="1"/>
    </location>
</feature>
<evidence type="ECO:0000256" key="4">
    <source>
        <dbReference type="ARBA" id="ARBA00023235"/>
    </source>
</evidence>
<evidence type="ECO:0000313" key="7">
    <source>
        <dbReference type="EMBL" id="ETJ02159.1"/>
    </source>
</evidence>
<dbReference type="GO" id="GO:0004494">
    <property type="term" value="F:methylmalonyl-CoA mutase activity"/>
    <property type="evidence" value="ECO:0007669"/>
    <property type="project" value="UniProtKB-EC"/>
</dbReference>
<dbReference type="InterPro" id="IPR006158">
    <property type="entry name" value="Cobalamin-bd"/>
</dbReference>
<dbReference type="AlphaFoldDB" id="W1VDR7"/>
<reference evidence="7 8" key="1">
    <citation type="submission" date="2013-12" db="EMBL/GenBank/DDBJ databases">
        <title>A Varibaculum cambriense genome reconstructed from a premature infant gut community with otherwise low bacterial novelty that shifts toward anaerobic metabolism during the third week of life.</title>
        <authorList>
            <person name="Brown C.T."/>
            <person name="Sharon I."/>
            <person name="Thomas B.C."/>
            <person name="Castelle C.J."/>
            <person name="Morowitz M.J."/>
            <person name="Banfield J.F."/>
        </authorList>
    </citation>
    <scope>NUCLEOTIDE SEQUENCE [LARGE SCALE GENOMIC DNA]</scope>
    <source>
        <strain evidence="8">DORA_11</strain>
    </source>
</reference>
<evidence type="ECO:0000256" key="5">
    <source>
        <dbReference type="ARBA" id="ARBA00023285"/>
    </source>
</evidence>
<keyword evidence="4" id="KW-0413">Isomerase</keyword>
<evidence type="ECO:0000259" key="6">
    <source>
        <dbReference type="PROSITE" id="PS51332"/>
    </source>
</evidence>
<evidence type="ECO:0000313" key="8">
    <source>
        <dbReference type="Proteomes" id="UP000018855"/>
    </source>
</evidence>